<accession>A0A3S1KC04</accession>
<dbReference type="AlphaFoldDB" id="A0A3S1KC04"/>
<feature type="domain" description="Methyltransferase" evidence="1">
    <location>
        <begin position="45"/>
        <end position="137"/>
    </location>
</feature>
<keyword evidence="3" id="KW-1185">Reference proteome</keyword>
<sequence length="250" mass="28938">MAEWYEKSFGEDYLLVYKHRDVQGARREVHKMISWLGLSQGARLLDLCCGMGRHSMALVEAGYEVTGVDLSDVLLREAKRNDPDNLVEWLRADMRELPLHGGYDAVVNLFTSFGYFEKDEEHTKVLKEIARMLKPKGRFIIDFLNPSYIETHLIPYSERMDSGQLIIENRRIADGYVEKHITICQEGPEGDKELVKPRHYLERIKLYSYDRFLAMLTEAGLQLDKVHGGYEEENYDMKSSPRMILVGTLA</sequence>
<dbReference type="GO" id="GO:0008168">
    <property type="term" value="F:methyltransferase activity"/>
    <property type="evidence" value="ECO:0007669"/>
    <property type="project" value="UniProtKB-KW"/>
</dbReference>
<proteinExistence type="predicted"/>
<dbReference type="InterPro" id="IPR041698">
    <property type="entry name" value="Methyltransf_25"/>
</dbReference>
<dbReference type="PANTHER" id="PTHR43591">
    <property type="entry name" value="METHYLTRANSFERASE"/>
    <property type="match status" value="1"/>
</dbReference>
<name>A0A3S1KC04_9BACL</name>
<evidence type="ECO:0000259" key="1">
    <source>
        <dbReference type="Pfam" id="PF13649"/>
    </source>
</evidence>
<organism evidence="2 3">
    <name type="scientific">Paenibacillus anaericanus</name>
    <dbReference type="NCBI Taxonomy" id="170367"/>
    <lineage>
        <taxon>Bacteria</taxon>
        <taxon>Bacillati</taxon>
        <taxon>Bacillota</taxon>
        <taxon>Bacilli</taxon>
        <taxon>Bacillales</taxon>
        <taxon>Paenibacillaceae</taxon>
        <taxon>Paenibacillus</taxon>
    </lineage>
</organism>
<dbReference type="InterPro" id="IPR029063">
    <property type="entry name" value="SAM-dependent_MTases_sf"/>
</dbReference>
<dbReference type="Pfam" id="PF13649">
    <property type="entry name" value="Methyltransf_25"/>
    <property type="match status" value="1"/>
</dbReference>
<dbReference type="GO" id="GO:0032259">
    <property type="term" value="P:methylation"/>
    <property type="evidence" value="ECO:0007669"/>
    <property type="project" value="UniProtKB-KW"/>
</dbReference>
<dbReference type="RefSeq" id="WP_127190132.1">
    <property type="nucleotide sequence ID" value="NZ_RZNY01000001.1"/>
</dbReference>
<protein>
    <submittedName>
        <fullName evidence="2">Class I SAM-dependent methyltransferase</fullName>
    </submittedName>
</protein>
<dbReference type="EMBL" id="RZNY01000001">
    <property type="protein sequence ID" value="RUT48538.1"/>
    <property type="molecule type" value="Genomic_DNA"/>
</dbReference>
<dbReference type="Gene3D" id="2.20.25.110">
    <property type="entry name" value="S-adenosyl-L-methionine-dependent methyltransferases"/>
    <property type="match status" value="1"/>
</dbReference>
<comment type="caution">
    <text evidence="2">The sequence shown here is derived from an EMBL/GenBank/DDBJ whole genome shotgun (WGS) entry which is preliminary data.</text>
</comment>
<reference evidence="2 3" key="1">
    <citation type="submission" date="2018-12" db="EMBL/GenBank/DDBJ databases">
        <authorList>
            <person name="Sun L."/>
            <person name="Chen Z."/>
        </authorList>
    </citation>
    <scope>NUCLEOTIDE SEQUENCE [LARGE SCALE GENOMIC DNA]</scope>
    <source>
        <strain evidence="2 3">DSM 15890</strain>
    </source>
</reference>
<evidence type="ECO:0000313" key="2">
    <source>
        <dbReference type="EMBL" id="RUT48538.1"/>
    </source>
</evidence>
<evidence type="ECO:0000313" key="3">
    <source>
        <dbReference type="Proteomes" id="UP000279446"/>
    </source>
</evidence>
<dbReference type="PANTHER" id="PTHR43591:SF110">
    <property type="entry name" value="RHODANESE DOMAIN-CONTAINING PROTEIN"/>
    <property type="match status" value="1"/>
</dbReference>
<keyword evidence="2" id="KW-0808">Transferase</keyword>
<dbReference type="SUPFAM" id="SSF53335">
    <property type="entry name" value="S-adenosyl-L-methionine-dependent methyltransferases"/>
    <property type="match status" value="1"/>
</dbReference>
<keyword evidence="2" id="KW-0489">Methyltransferase</keyword>
<gene>
    <name evidence="2" type="ORF">EJP82_00915</name>
</gene>
<dbReference type="Gene3D" id="3.40.50.150">
    <property type="entry name" value="Vaccinia Virus protein VP39"/>
    <property type="match status" value="1"/>
</dbReference>
<dbReference type="OrthoDB" id="9811589at2"/>
<dbReference type="CDD" id="cd02440">
    <property type="entry name" value="AdoMet_MTases"/>
    <property type="match status" value="1"/>
</dbReference>
<dbReference type="Proteomes" id="UP000279446">
    <property type="component" value="Unassembled WGS sequence"/>
</dbReference>